<dbReference type="InterPro" id="IPR007278">
    <property type="entry name" value="DUF397"/>
</dbReference>
<protein>
    <submittedName>
        <fullName evidence="2">Toxin-antitoxin system toxin subunit</fullName>
    </submittedName>
</protein>
<dbReference type="EMBL" id="LJGW01000019">
    <property type="protein sequence ID" value="OEV14127.1"/>
    <property type="molecule type" value="Genomic_DNA"/>
</dbReference>
<dbReference type="PATRIC" id="fig|518642.10.peg.2494"/>
<name>A0A1E7LD43_9ACTN</name>
<evidence type="ECO:0000313" key="2">
    <source>
        <dbReference type="EMBL" id="OEV14127.1"/>
    </source>
</evidence>
<feature type="domain" description="DUF397" evidence="1">
    <location>
        <begin position="49"/>
        <end position="100"/>
    </location>
</feature>
<dbReference type="Pfam" id="PF04149">
    <property type="entry name" value="DUF397"/>
    <property type="match status" value="3"/>
</dbReference>
<keyword evidence="3" id="KW-1185">Reference proteome</keyword>
<feature type="domain" description="DUF397" evidence="1">
    <location>
        <begin position="30"/>
        <end position="47"/>
    </location>
</feature>
<gene>
    <name evidence="2" type="ORF">AN218_00650</name>
</gene>
<organism evidence="2 3">
    <name type="scientific">Streptomyces nanshensis</name>
    <dbReference type="NCBI Taxonomy" id="518642"/>
    <lineage>
        <taxon>Bacteria</taxon>
        <taxon>Bacillati</taxon>
        <taxon>Actinomycetota</taxon>
        <taxon>Actinomycetes</taxon>
        <taxon>Kitasatosporales</taxon>
        <taxon>Streptomycetaceae</taxon>
        <taxon>Streptomyces</taxon>
    </lineage>
</organism>
<dbReference type="Proteomes" id="UP000176005">
    <property type="component" value="Unassembled WGS sequence"/>
</dbReference>
<sequence>MYRATTGELTWFKSSYSGGEGGDCLEVAVEWRKSSYSDGEGGNCVEVGADWRKSSYSGGDGGDCVEVADCPGTVHVRDSKDTGGPVLSFRSDAWAEFVEFAV</sequence>
<comment type="caution">
    <text evidence="2">The sequence shown here is derived from an EMBL/GenBank/DDBJ whole genome shotgun (WGS) entry which is preliminary data.</text>
</comment>
<accession>A0A1E7LD43</accession>
<proteinExistence type="predicted"/>
<reference evidence="2 3" key="1">
    <citation type="journal article" date="2016" name="Front. Microbiol.">
        <title>Comparative Genomics Analysis of Streptomyces Species Reveals Their Adaptation to the Marine Environment and Their Diversity at the Genomic Level.</title>
        <authorList>
            <person name="Tian X."/>
            <person name="Zhang Z."/>
            <person name="Yang T."/>
            <person name="Chen M."/>
            <person name="Li J."/>
            <person name="Chen F."/>
            <person name="Yang J."/>
            <person name="Li W."/>
            <person name="Zhang B."/>
            <person name="Zhang Z."/>
            <person name="Wu J."/>
            <person name="Zhang C."/>
            <person name="Long L."/>
            <person name="Xiao J."/>
        </authorList>
    </citation>
    <scope>NUCLEOTIDE SEQUENCE [LARGE SCALE GENOMIC DNA]</scope>
    <source>
        <strain evidence="2 3">SCSIO 10429</strain>
    </source>
</reference>
<evidence type="ECO:0000259" key="1">
    <source>
        <dbReference type="Pfam" id="PF04149"/>
    </source>
</evidence>
<dbReference type="AlphaFoldDB" id="A0A1E7LD43"/>
<feature type="domain" description="DUF397" evidence="1">
    <location>
        <begin position="9"/>
        <end position="28"/>
    </location>
</feature>
<evidence type="ECO:0000313" key="3">
    <source>
        <dbReference type="Proteomes" id="UP000176005"/>
    </source>
</evidence>